<dbReference type="AlphaFoldDB" id="A0A1L7WER9"/>
<organism evidence="2 3">
    <name type="scientific">Phialocephala subalpina</name>
    <dbReference type="NCBI Taxonomy" id="576137"/>
    <lineage>
        <taxon>Eukaryota</taxon>
        <taxon>Fungi</taxon>
        <taxon>Dikarya</taxon>
        <taxon>Ascomycota</taxon>
        <taxon>Pezizomycotina</taxon>
        <taxon>Leotiomycetes</taxon>
        <taxon>Helotiales</taxon>
        <taxon>Mollisiaceae</taxon>
        <taxon>Phialocephala</taxon>
        <taxon>Phialocephala fortinii species complex</taxon>
    </lineage>
</organism>
<evidence type="ECO:0000313" key="3">
    <source>
        <dbReference type="Proteomes" id="UP000184330"/>
    </source>
</evidence>
<protein>
    <recommendedName>
        <fullName evidence="1">Azaphilone pigments biosynthesis cluster protein L N-terminal domain-containing protein</fullName>
    </recommendedName>
</protein>
<reference evidence="2 3" key="1">
    <citation type="submission" date="2016-03" db="EMBL/GenBank/DDBJ databases">
        <authorList>
            <person name="Ploux O."/>
        </authorList>
    </citation>
    <scope>NUCLEOTIDE SEQUENCE [LARGE SCALE GENOMIC DNA]</scope>
    <source>
        <strain evidence="2 3">UAMH 11012</strain>
    </source>
</reference>
<accession>A0A1L7WER9</accession>
<dbReference type="EMBL" id="FJOG01000001">
    <property type="protein sequence ID" value="CZR51281.1"/>
    <property type="molecule type" value="Genomic_DNA"/>
</dbReference>
<dbReference type="Proteomes" id="UP000184330">
    <property type="component" value="Unassembled WGS sequence"/>
</dbReference>
<dbReference type="InterPro" id="IPR031348">
    <property type="entry name" value="PigL_N"/>
</dbReference>
<sequence>MAEPLSVAASIVGVTVPALHGTRLLLDDLQGIIDAPKSVESLKEDLRSVDLALKSLQAVHDSEWKSLGGTVADESKVVISSCTRACDTLRADLQRWTRHSEEGKLSWQDRVNVGFFKQRQIKSISEQLQACKLTINSVVGIATLYSSIRHTHISEEIKKTISVQEAEITGAIAATDKQLTEVESTLGQLRLIDAGQEGVQNAEDKDKALNRIKEEQIALNSSQILLQELLLKAGEEVVSRAASESQNRSTQVTFGNQNAGFQIGISNGPISGISFGGQGA</sequence>
<proteinExistence type="predicted"/>
<keyword evidence="3" id="KW-1185">Reference proteome</keyword>
<dbReference type="OrthoDB" id="432483at2759"/>
<evidence type="ECO:0000259" key="1">
    <source>
        <dbReference type="Pfam" id="PF17111"/>
    </source>
</evidence>
<dbReference type="Pfam" id="PF17111">
    <property type="entry name" value="PigL_N"/>
    <property type="match status" value="1"/>
</dbReference>
<evidence type="ECO:0000313" key="2">
    <source>
        <dbReference type="EMBL" id="CZR51281.1"/>
    </source>
</evidence>
<gene>
    <name evidence="2" type="ORF">PAC_01156</name>
</gene>
<feature type="domain" description="Azaphilone pigments biosynthesis cluster protein L N-terminal" evidence="1">
    <location>
        <begin position="2"/>
        <end position="217"/>
    </location>
</feature>
<name>A0A1L7WER9_9HELO</name>